<dbReference type="PANTHER" id="PTHR10177">
    <property type="entry name" value="CYCLINS"/>
    <property type="match status" value="1"/>
</dbReference>
<dbReference type="InterPro" id="IPR036915">
    <property type="entry name" value="Cyclin-like_sf"/>
</dbReference>
<feature type="domain" description="Cyclin-like" evidence="5">
    <location>
        <begin position="28"/>
        <end position="111"/>
    </location>
</feature>
<dbReference type="GeneID" id="104775922"/>
<dbReference type="Pfam" id="PF02984">
    <property type="entry name" value="Cyclin_C"/>
    <property type="match status" value="1"/>
</dbReference>
<dbReference type="InterPro" id="IPR006671">
    <property type="entry name" value="Cyclin_N"/>
</dbReference>
<organism evidence="7 8">
    <name type="scientific">Camelina sativa</name>
    <name type="common">False flax</name>
    <name type="synonym">Myagrum sativum</name>
    <dbReference type="NCBI Taxonomy" id="90675"/>
    <lineage>
        <taxon>Eukaryota</taxon>
        <taxon>Viridiplantae</taxon>
        <taxon>Streptophyta</taxon>
        <taxon>Embryophyta</taxon>
        <taxon>Tracheophyta</taxon>
        <taxon>Spermatophyta</taxon>
        <taxon>Magnoliopsida</taxon>
        <taxon>eudicotyledons</taxon>
        <taxon>Gunneridae</taxon>
        <taxon>Pentapetalae</taxon>
        <taxon>rosids</taxon>
        <taxon>malvids</taxon>
        <taxon>Brassicales</taxon>
        <taxon>Brassicaceae</taxon>
        <taxon>Camelineae</taxon>
        <taxon>Camelina</taxon>
    </lineage>
</organism>
<feature type="domain" description="Cyclin-like" evidence="5">
    <location>
        <begin position="124"/>
        <end position="201"/>
    </location>
</feature>
<evidence type="ECO:0000313" key="7">
    <source>
        <dbReference type="Proteomes" id="UP000694864"/>
    </source>
</evidence>
<gene>
    <name evidence="8" type="primary">LOC104775922</name>
</gene>
<dbReference type="SMART" id="SM01332">
    <property type="entry name" value="Cyclin_C"/>
    <property type="match status" value="1"/>
</dbReference>
<accession>A0ABM1R8K9</accession>
<reference evidence="7" key="1">
    <citation type="journal article" date="2014" name="Nat. Commun.">
        <title>The emerging biofuel crop Camelina sativa retains a highly undifferentiated hexaploid genome structure.</title>
        <authorList>
            <person name="Kagale S."/>
            <person name="Koh C."/>
            <person name="Nixon J."/>
            <person name="Bollina V."/>
            <person name="Clarke W.E."/>
            <person name="Tuteja R."/>
            <person name="Spillane C."/>
            <person name="Robinson S.J."/>
            <person name="Links M.G."/>
            <person name="Clarke C."/>
            <person name="Higgins E.E."/>
            <person name="Huebert T."/>
            <person name="Sharpe A.G."/>
            <person name="Parkin I.A."/>
        </authorList>
    </citation>
    <scope>NUCLEOTIDE SEQUENCE [LARGE SCALE GENOMIC DNA]</scope>
    <source>
        <strain evidence="7">cv. DH55</strain>
    </source>
</reference>
<evidence type="ECO:0000259" key="6">
    <source>
        <dbReference type="SMART" id="SM01332"/>
    </source>
</evidence>
<sequence length="229" mass="26574">MKKEIGVSIGYMENREDITKELRERLVDWVIKFHDELGLMDESLHLTIQIIDRFFALHQPLQENLRVVGAAALSLASKYEEVKPFNIGSLITDEESYTLEEVISQELLIACTLNFEFCFPNPYMFMRLYFHATNSEIRIEPLSLFFIELCFSEFEMVECRPSMLAASAMELARKMVTLHQEIAKKSSSSQGMRALYLKYMKVDQLYASRRTPAAFLLNKKRGREEGESD</sequence>
<evidence type="ECO:0000256" key="4">
    <source>
        <dbReference type="RuleBase" id="RU000383"/>
    </source>
</evidence>
<comment type="similarity">
    <text evidence="4">Belongs to the cyclin family.</text>
</comment>
<keyword evidence="2 4" id="KW-0195">Cyclin</keyword>
<keyword evidence="7" id="KW-1185">Reference proteome</keyword>
<evidence type="ECO:0000313" key="8">
    <source>
        <dbReference type="RefSeq" id="XP_019095347.1"/>
    </source>
</evidence>
<dbReference type="Pfam" id="PF00134">
    <property type="entry name" value="Cyclin_N"/>
    <property type="match status" value="1"/>
</dbReference>
<keyword evidence="3" id="KW-0131">Cell cycle</keyword>
<evidence type="ECO:0000256" key="3">
    <source>
        <dbReference type="ARBA" id="ARBA00023306"/>
    </source>
</evidence>
<dbReference type="InterPro" id="IPR004367">
    <property type="entry name" value="Cyclin_C-dom"/>
</dbReference>
<proteinExistence type="inferred from homology"/>
<dbReference type="InterPro" id="IPR048258">
    <property type="entry name" value="Cyclins_cyclin-box"/>
</dbReference>
<dbReference type="InterPro" id="IPR013763">
    <property type="entry name" value="Cyclin-like_dom"/>
</dbReference>
<dbReference type="Proteomes" id="UP000694864">
    <property type="component" value="Chromosome 3"/>
</dbReference>
<dbReference type="SUPFAM" id="SSF47954">
    <property type="entry name" value="Cyclin-like"/>
    <property type="match status" value="2"/>
</dbReference>
<dbReference type="CDD" id="cd20537">
    <property type="entry name" value="CYCLIN_CCNO-like_rpt2"/>
    <property type="match status" value="1"/>
</dbReference>
<keyword evidence="1" id="KW-0132">Cell division</keyword>
<reference evidence="8" key="2">
    <citation type="submission" date="2025-08" db="UniProtKB">
        <authorList>
            <consortium name="RefSeq"/>
        </authorList>
    </citation>
    <scope>IDENTIFICATION</scope>
    <source>
        <tissue evidence="8">Leaf</tissue>
    </source>
</reference>
<dbReference type="InterPro" id="IPR039361">
    <property type="entry name" value="Cyclin"/>
</dbReference>
<evidence type="ECO:0000256" key="1">
    <source>
        <dbReference type="ARBA" id="ARBA00022618"/>
    </source>
</evidence>
<evidence type="ECO:0000259" key="5">
    <source>
        <dbReference type="SMART" id="SM00385"/>
    </source>
</evidence>
<evidence type="ECO:0000256" key="2">
    <source>
        <dbReference type="ARBA" id="ARBA00023127"/>
    </source>
</evidence>
<dbReference type="PROSITE" id="PS00292">
    <property type="entry name" value="CYCLINS"/>
    <property type="match status" value="1"/>
</dbReference>
<feature type="domain" description="Cyclin C-terminal" evidence="6">
    <location>
        <begin position="120"/>
        <end position="213"/>
    </location>
</feature>
<dbReference type="RefSeq" id="XP_019095347.1">
    <property type="nucleotide sequence ID" value="XM_019239802.1"/>
</dbReference>
<dbReference type="Gene3D" id="1.10.472.10">
    <property type="entry name" value="Cyclin-like"/>
    <property type="match status" value="2"/>
</dbReference>
<protein>
    <submittedName>
        <fullName evidence="8">Cyclin-B2-4-like</fullName>
    </submittedName>
</protein>
<name>A0ABM1R8K9_CAMSA</name>
<dbReference type="SMART" id="SM00385">
    <property type="entry name" value="CYCLIN"/>
    <property type="match status" value="2"/>
</dbReference>